<organism evidence="2">
    <name type="scientific">Papilio xuthus</name>
    <name type="common">Asian swallowtail butterfly</name>
    <dbReference type="NCBI Taxonomy" id="66420"/>
    <lineage>
        <taxon>Eukaryota</taxon>
        <taxon>Metazoa</taxon>
        <taxon>Ecdysozoa</taxon>
        <taxon>Arthropoda</taxon>
        <taxon>Hexapoda</taxon>
        <taxon>Insecta</taxon>
        <taxon>Pterygota</taxon>
        <taxon>Neoptera</taxon>
        <taxon>Endopterygota</taxon>
        <taxon>Lepidoptera</taxon>
        <taxon>Glossata</taxon>
        <taxon>Ditrysia</taxon>
        <taxon>Papilionoidea</taxon>
        <taxon>Papilionidae</taxon>
        <taxon>Papilioninae</taxon>
        <taxon>Papilio</taxon>
    </lineage>
</organism>
<dbReference type="RefSeq" id="XP_013162490.1">
    <property type="nucleotide sequence ID" value="XM_013307036.1"/>
</dbReference>
<name>A0AAJ6Z083_PAPXU</name>
<accession>A0AAJ6Z083</accession>
<dbReference type="AlphaFoldDB" id="A0AAJ6Z083"/>
<protein>
    <submittedName>
        <fullName evidence="2">Uncharacterized protein LOC106113977</fullName>
    </submittedName>
</protein>
<keyword evidence="1" id="KW-0732">Signal</keyword>
<dbReference type="GeneID" id="106113977"/>
<dbReference type="Proteomes" id="UP000694872">
    <property type="component" value="Unplaced"/>
</dbReference>
<dbReference type="KEGG" id="pxu:106113977"/>
<sequence>MKYFAVFALLAVASAAVLPPAVVVNNPEVQEILAAIQSPSTDPATAAALEQLLLEVLGIAKPEPIQVGPAIVDEYEPIHVGPAIVGEPIHVGPAIIDEYEPIHVGPAIVDEQEVSPVIPAPSAQSPLVQIILKINVPTNVPGSPVVVETVPPAPTPVQVVEEAVVGEPVIVVDQPVVAEPVIVAPILPAPVVVLPDILNLWIMLHINTLSNSSNALNTSVNYQVNLESTMKFFIVFALFAAASASVLPPAVIASTNPEVQEILAAIQSPSTDPATAAALEQLLLEVLGLAKPEPIDVGPAIVDEYEPIHVGPAIVPFPIPDGGAVTVPELPPLVHILIKVNKAVAGNPVVIETIKPPAPVHPGQVIERPDPSFNPDAVNVANPVIPVPV</sequence>
<evidence type="ECO:0000256" key="1">
    <source>
        <dbReference type="SAM" id="SignalP"/>
    </source>
</evidence>
<feature type="chain" id="PRO_5042543807" evidence="1">
    <location>
        <begin position="16"/>
        <end position="389"/>
    </location>
</feature>
<feature type="signal peptide" evidence="1">
    <location>
        <begin position="1"/>
        <end position="15"/>
    </location>
</feature>
<reference evidence="2" key="1">
    <citation type="submission" date="2025-08" db="UniProtKB">
        <authorList>
            <consortium name="RefSeq"/>
        </authorList>
    </citation>
    <scope>IDENTIFICATION</scope>
</reference>
<proteinExistence type="predicted"/>
<evidence type="ECO:0000313" key="2">
    <source>
        <dbReference type="RefSeq" id="XP_013162490.1"/>
    </source>
</evidence>
<gene>
    <name evidence="2" type="primary">LOC106113977</name>
</gene>